<comment type="caution">
    <text evidence="3">The sequence shown here is derived from an EMBL/GenBank/DDBJ whole genome shotgun (WGS) entry which is preliminary data.</text>
</comment>
<feature type="compositionally biased region" description="Basic residues" evidence="1">
    <location>
        <begin position="22"/>
        <end position="35"/>
    </location>
</feature>
<feature type="transmembrane region" description="Helical" evidence="2">
    <location>
        <begin position="98"/>
        <end position="120"/>
    </location>
</feature>
<feature type="compositionally biased region" description="Basic residues" evidence="1">
    <location>
        <begin position="1"/>
        <end position="13"/>
    </location>
</feature>
<accession>X6MJ04</accession>
<keyword evidence="4" id="KW-1185">Reference proteome</keyword>
<proteinExistence type="predicted"/>
<reference evidence="3 4" key="1">
    <citation type="journal article" date="2013" name="Curr. Biol.">
        <title>The Genome of the Foraminiferan Reticulomyxa filosa.</title>
        <authorList>
            <person name="Glockner G."/>
            <person name="Hulsmann N."/>
            <person name="Schleicher M."/>
            <person name="Noegel A.A."/>
            <person name="Eichinger L."/>
            <person name="Gallinger C."/>
            <person name="Pawlowski J."/>
            <person name="Sierra R."/>
            <person name="Euteneuer U."/>
            <person name="Pillet L."/>
            <person name="Moustafa A."/>
            <person name="Platzer M."/>
            <person name="Groth M."/>
            <person name="Szafranski K."/>
            <person name="Schliwa M."/>
        </authorList>
    </citation>
    <scope>NUCLEOTIDE SEQUENCE [LARGE SCALE GENOMIC DNA]</scope>
</reference>
<evidence type="ECO:0000256" key="2">
    <source>
        <dbReference type="SAM" id="Phobius"/>
    </source>
</evidence>
<keyword evidence="2" id="KW-1133">Transmembrane helix</keyword>
<evidence type="ECO:0000256" key="1">
    <source>
        <dbReference type="SAM" id="MobiDB-lite"/>
    </source>
</evidence>
<organism evidence="3 4">
    <name type="scientific">Reticulomyxa filosa</name>
    <dbReference type="NCBI Taxonomy" id="46433"/>
    <lineage>
        <taxon>Eukaryota</taxon>
        <taxon>Sar</taxon>
        <taxon>Rhizaria</taxon>
        <taxon>Retaria</taxon>
        <taxon>Foraminifera</taxon>
        <taxon>Monothalamids</taxon>
        <taxon>Reticulomyxidae</taxon>
        <taxon>Reticulomyxa</taxon>
    </lineage>
</organism>
<name>X6MJ04_RETFI</name>
<dbReference type="Proteomes" id="UP000023152">
    <property type="component" value="Unassembled WGS sequence"/>
</dbReference>
<keyword evidence="2" id="KW-0472">Membrane</keyword>
<sequence length="154" mass="18393">MLLFHQRGHKQNHGNHVYTQQKTKKKLPKKKKKQQKPVPTQLLMFTPFPQVFFLICGTVYYFTLYGMLLSVFLFFFYYYFHPTNVVTSLSAIFKVFKFLFYILNITCIAIIATLTIKFIFLSFEYFDQSDFDLSFESTYTLNVCCQIKFKKQAQ</sequence>
<gene>
    <name evidence="3" type="ORF">RFI_23518</name>
</gene>
<dbReference type="EMBL" id="ASPP01020355">
    <property type="protein sequence ID" value="ETO13849.1"/>
    <property type="molecule type" value="Genomic_DNA"/>
</dbReference>
<feature type="transmembrane region" description="Helical" evidence="2">
    <location>
        <begin position="51"/>
        <end position="78"/>
    </location>
</feature>
<protein>
    <submittedName>
        <fullName evidence="3">Uncharacterized protein</fullName>
    </submittedName>
</protein>
<dbReference type="AlphaFoldDB" id="X6MJ04"/>
<feature type="region of interest" description="Disordered" evidence="1">
    <location>
        <begin position="1"/>
        <end position="35"/>
    </location>
</feature>
<evidence type="ECO:0000313" key="4">
    <source>
        <dbReference type="Proteomes" id="UP000023152"/>
    </source>
</evidence>
<keyword evidence="2" id="KW-0812">Transmembrane</keyword>
<evidence type="ECO:0000313" key="3">
    <source>
        <dbReference type="EMBL" id="ETO13849.1"/>
    </source>
</evidence>